<sequence>MRTSCKRCLTVYCICTVYAKALYVCNYTMYLCRIGISIAKGATTMENEGFIDTMINSIKYSISDIGALLVGGIMGFLCLFLVGIPFMLGYTIRCFRNLVIGDNTLPGWDDWGTMLKDGIMAIAISLVYGLISGILYVLIMPFFLVGGMLESNLLLILGVVMAVPVILIEIVIGLLIYLSWMEYAVSGDLARAINPVNGLKIIAANPIGYVLALVAVFITGVVISIPSALIITIPWVMFATYVASAYIYARFYQGRIYSPAGSQPATPAATA</sequence>
<keyword evidence="3" id="KW-1185">Reference proteome</keyword>
<organism evidence="2 3">
    <name type="scientific">Methanocella arvoryzae (strain DSM 22066 / NBRC 105507 / MRE50)</name>
    <dbReference type="NCBI Taxonomy" id="351160"/>
    <lineage>
        <taxon>Archaea</taxon>
        <taxon>Methanobacteriati</taxon>
        <taxon>Methanobacteriota</taxon>
        <taxon>Stenosarchaea group</taxon>
        <taxon>Methanomicrobia</taxon>
        <taxon>Methanocellales</taxon>
        <taxon>Methanocellaceae</taxon>
        <taxon>Methanocella</taxon>
    </lineage>
</organism>
<evidence type="ECO:0000313" key="2">
    <source>
        <dbReference type="EMBL" id="CAJ35336.1"/>
    </source>
</evidence>
<evidence type="ECO:0000313" key="3">
    <source>
        <dbReference type="Proteomes" id="UP000000663"/>
    </source>
</evidence>
<feature type="transmembrane region" description="Helical" evidence="1">
    <location>
        <begin position="119"/>
        <end position="143"/>
    </location>
</feature>
<proteinExistence type="predicted"/>
<reference evidence="2 3" key="1">
    <citation type="journal article" date="2006" name="Science">
        <title>Genome of rice cluster I archaea -- the key methane producers in the rice rhizosphere.</title>
        <authorList>
            <person name="Erkel C."/>
            <person name="Kube M."/>
            <person name="Reinhardt R."/>
            <person name="Liesack W."/>
        </authorList>
    </citation>
    <scope>NUCLEOTIDE SEQUENCE [LARGE SCALE GENOMIC DNA]</scope>
    <source>
        <strain evidence="3">DSM 22066 / NBRC 105507 / MRE50</strain>
    </source>
</reference>
<dbReference type="eggNOG" id="arCOG02879">
    <property type="taxonomic scope" value="Archaea"/>
</dbReference>
<feature type="transmembrane region" description="Helical" evidence="1">
    <location>
        <begin position="201"/>
        <end position="223"/>
    </location>
</feature>
<feature type="transmembrane region" description="Helical" evidence="1">
    <location>
        <begin position="229"/>
        <end position="249"/>
    </location>
</feature>
<dbReference type="AlphaFoldDB" id="Q0W8F7"/>
<evidence type="ECO:0008006" key="4">
    <source>
        <dbReference type="Google" id="ProtNLM"/>
    </source>
</evidence>
<dbReference type="Proteomes" id="UP000000663">
    <property type="component" value="Chromosome"/>
</dbReference>
<keyword evidence="1" id="KW-0812">Transmembrane</keyword>
<feature type="transmembrane region" description="Helical" evidence="1">
    <location>
        <begin position="65"/>
        <end position="88"/>
    </location>
</feature>
<accession>Q0W8F7</accession>
<gene>
    <name evidence="2" type="ORF">LRC371</name>
</gene>
<dbReference type="EMBL" id="AM114193">
    <property type="protein sequence ID" value="CAJ35336.1"/>
    <property type="molecule type" value="Genomic_DNA"/>
</dbReference>
<dbReference type="KEGG" id="rci:LRC371"/>
<protein>
    <recommendedName>
        <fullName evidence="4">DUF4013 domain-containing protein</fullName>
    </recommendedName>
</protein>
<name>Q0W8F7_METAR</name>
<dbReference type="InterPro" id="IPR025098">
    <property type="entry name" value="DUF4013"/>
</dbReference>
<dbReference type="Pfam" id="PF13197">
    <property type="entry name" value="DUF4013"/>
    <property type="match status" value="1"/>
</dbReference>
<feature type="transmembrane region" description="Helical" evidence="1">
    <location>
        <begin position="155"/>
        <end position="180"/>
    </location>
</feature>
<keyword evidence="1" id="KW-1133">Transmembrane helix</keyword>
<evidence type="ECO:0000256" key="1">
    <source>
        <dbReference type="SAM" id="Phobius"/>
    </source>
</evidence>
<keyword evidence="1" id="KW-0472">Membrane</keyword>